<dbReference type="AlphaFoldDB" id="A0AAW1X060"/>
<evidence type="ECO:0000256" key="4">
    <source>
        <dbReference type="ARBA" id="ARBA00022692"/>
    </source>
</evidence>
<evidence type="ECO:0000313" key="11">
    <source>
        <dbReference type="Proteomes" id="UP001457282"/>
    </source>
</evidence>
<evidence type="ECO:0000256" key="3">
    <source>
        <dbReference type="ARBA" id="ARBA00022448"/>
    </source>
</evidence>
<feature type="transmembrane region" description="Helical" evidence="8">
    <location>
        <begin position="183"/>
        <end position="204"/>
    </location>
</feature>
<dbReference type="EMBL" id="JBEDUW010000005">
    <property type="protein sequence ID" value="KAK9929616.1"/>
    <property type="molecule type" value="Genomic_DNA"/>
</dbReference>
<evidence type="ECO:0000256" key="7">
    <source>
        <dbReference type="SAM" id="MobiDB-lite"/>
    </source>
</evidence>
<feature type="transmembrane region" description="Helical" evidence="8">
    <location>
        <begin position="153"/>
        <end position="171"/>
    </location>
</feature>
<dbReference type="GO" id="GO:0016020">
    <property type="term" value="C:membrane"/>
    <property type="evidence" value="ECO:0007669"/>
    <property type="project" value="UniProtKB-SubCell"/>
</dbReference>
<proteinExistence type="inferred from homology"/>
<evidence type="ECO:0000256" key="5">
    <source>
        <dbReference type="ARBA" id="ARBA00022989"/>
    </source>
</evidence>
<dbReference type="Proteomes" id="UP001457282">
    <property type="component" value="Unassembled WGS sequence"/>
</dbReference>
<feature type="transmembrane region" description="Helical" evidence="8">
    <location>
        <begin position="449"/>
        <end position="467"/>
    </location>
</feature>
<evidence type="ECO:0000256" key="1">
    <source>
        <dbReference type="ARBA" id="ARBA00004141"/>
    </source>
</evidence>
<comment type="similarity">
    <text evidence="2">Belongs to the SLC26A/SulP transporter (TC 2.A.53) family.</text>
</comment>
<evidence type="ECO:0000256" key="6">
    <source>
        <dbReference type="ARBA" id="ARBA00023136"/>
    </source>
</evidence>
<comment type="caution">
    <text evidence="10">The sequence shown here is derived from an EMBL/GenBank/DDBJ whole genome shotgun (WGS) entry which is preliminary data.</text>
</comment>
<evidence type="ECO:0000313" key="10">
    <source>
        <dbReference type="EMBL" id="KAK9929616.1"/>
    </source>
</evidence>
<keyword evidence="3" id="KW-0813">Transport</keyword>
<protein>
    <recommendedName>
        <fullName evidence="9">STAS domain-containing protein</fullName>
    </recommendedName>
</protein>
<keyword evidence="6 8" id="KW-0472">Membrane</keyword>
<evidence type="ECO:0000259" key="9">
    <source>
        <dbReference type="PROSITE" id="PS50801"/>
    </source>
</evidence>
<organism evidence="10 11">
    <name type="scientific">Rubus argutus</name>
    <name type="common">Southern blackberry</name>
    <dbReference type="NCBI Taxonomy" id="59490"/>
    <lineage>
        <taxon>Eukaryota</taxon>
        <taxon>Viridiplantae</taxon>
        <taxon>Streptophyta</taxon>
        <taxon>Embryophyta</taxon>
        <taxon>Tracheophyta</taxon>
        <taxon>Spermatophyta</taxon>
        <taxon>Magnoliopsida</taxon>
        <taxon>eudicotyledons</taxon>
        <taxon>Gunneridae</taxon>
        <taxon>Pentapetalae</taxon>
        <taxon>rosids</taxon>
        <taxon>fabids</taxon>
        <taxon>Rosales</taxon>
        <taxon>Rosaceae</taxon>
        <taxon>Rosoideae</taxon>
        <taxon>Rosoideae incertae sedis</taxon>
        <taxon>Rubus</taxon>
    </lineage>
</organism>
<gene>
    <name evidence="10" type="ORF">M0R45_026710</name>
</gene>
<keyword evidence="5 8" id="KW-1133">Transmembrane helix</keyword>
<keyword evidence="4 8" id="KW-0812">Transmembrane</keyword>
<dbReference type="CDD" id="cd07042">
    <property type="entry name" value="STAS_SulP_like_sulfate_transporter"/>
    <property type="match status" value="1"/>
</dbReference>
<dbReference type="PANTHER" id="PTHR11814">
    <property type="entry name" value="SULFATE TRANSPORTER"/>
    <property type="match status" value="1"/>
</dbReference>
<dbReference type="InterPro" id="IPR002645">
    <property type="entry name" value="STAS_dom"/>
</dbReference>
<sequence length="664" mass="72742">MSKRISDGDGVGKEKEAVAEADRISSGPSSNRALPYVAHQVGLPPKQSLFQEFTARVKETFFADQPLRSFKDQSKSKKFRLGVEALFPIFSWARDYNLTKLRGDAIAGLTIASLCIPQDIGYAKLAGLPAENGLYSSFVPPLIYAFMGSSRDIAIGPVAVVSLLLGTMLQAEIELNAKNLVEYRRLAFTATFFAGVTQVTLGFFRLGFLIDFLSHAAIIGFMGGAAITIALQQLKGLFGIKIFTKKTDIVSVLRSVFSSAHHGWNWETILIGVSFLAFLMFTKYIGKIKNKKYFWVPAIAPLISVILSTFFVFITRADKHGVAIVNHIRKGVNPPSANQIYFTGELVGKGFKIGVVAGMIALTEAIAIGRTFAGMKDYQLDGNKEMVALGTMNIVGSMTSCYVATGSFSRSAVNYMAGCQTAASNIVMSFVVLLTLIFITPLFKYTPNAILASIIISAVLGLIDIQAMKLVWKIDKLDFVACMGAFFGVVFVSVEIGLLIAVSISFAKILLQVTRPRTALLGKIPKTKVYRNILQYPEAVQIPGVLIVRVDSAIYFSNSNYVKERILRWVTDEDPELKQKCLPKISYLIVEMSPVIDIDTSGIHALEELYRSLLKRDIQLALANPGTLVIDKIHASKFPDLIGKDKIFLSVADAILTLAPNYEI</sequence>
<feature type="transmembrane region" description="Helical" evidence="8">
    <location>
        <begin position="216"/>
        <end position="234"/>
    </location>
</feature>
<keyword evidence="11" id="KW-1185">Reference proteome</keyword>
<evidence type="ECO:0000256" key="2">
    <source>
        <dbReference type="ARBA" id="ARBA00008692"/>
    </source>
</evidence>
<feature type="transmembrane region" description="Helical" evidence="8">
    <location>
        <begin position="293"/>
        <end position="314"/>
    </location>
</feature>
<dbReference type="Pfam" id="PF00916">
    <property type="entry name" value="Sulfate_transp"/>
    <property type="match status" value="1"/>
</dbReference>
<dbReference type="FunFam" id="3.30.750.24:FF:000002">
    <property type="entry name" value="Sulfate transporter 31"/>
    <property type="match status" value="1"/>
</dbReference>
<comment type="subcellular location">
    <subcellularLocation>
        <location evidence="1">Membrane</location>
        <topology evidence="1">Multi-pass membrane protein</topology>
    </subcellularLocation>
</comment>
<dbReference type="InterPro" id="IPR011547">
    <property type="entry name" value="SLC26A/SulP_dom"/>
</dbReference>
<feature type="region of interest" description="Disordered" evidence="7">
    <location>
        <begin position="1"/>
        <end position="31"/>
    </location>
</feature>
<dbReference type="Gene3D" id="3.30.750.24">
    <property type="entry name" value="STAS domain"/>
    <property type="match status" value="1"/>
</dbReference>
<feature type="transmembrane region" description="Helical" evidence="8">
    <location>
        <begin position="263"/>
        <end position="281"/>
    </location>
</feature>
<dbReference type="GO" id="GO:0055085">
    <property type="term" value="P:transmembrane transport"/>
    <property type="evidence" value="ECO:0007669"/>
    <property type="project" value="InterPro"/>
</dbReference>
<dbReference type="InterPro" id="IPR036513">
    <property type="entry name" value="STAS_dom_sf"/>
</dbReference>
<feature type="transmembrane region" description="Helical" evidence="8">
    <location>
        <begin position="479"/>
        <end position="507"/>
    </location>
</feature>
<feature type="domain" description="STAS" evidence="9">
    <location>
        <begin position="535"/>
        <end position="658"/>
    </location>
</feature>
<reference evidence="10 11" key="1">
    <citation type="journal article" date="2023" name="G3 (Bethesda)">
        <title>A chromosome-length genome assembly and annotation of blackberry (Rubus argutus, cv. 'Hillquist').</title>
        <authorList>
            <person name="Bruna T."/>
            <person name="Aryal R."/>
            <person name="Dudchenko O."/>
            <person name="Sargent D.J."/>
            <person name="Mead D."/>
            <person name="Buti M."/>
            <person name="Cavallini A."/>
            <person name="Hytonen T."/>
            <person name="Andres J."/>
            <person name="Pham M."/>
            <person name="Weisz D."/>
            <person name="Mascagni F."/>
            <person name="Usai G."/>
            <person name="Natali L."/>
            <person name="Bassil N."/>
            <person name="Fernandez G.E."/>
            <person name="Lomsadze A."/>
            <person name="Armour M."/>
            <person name="Olukolu B."/>
            <person name="Poorten T."/>
            <person name="Britton C."/>
            <person name="Davik J."/>
            <person name="Ashrafi H."/>
            <person name="Aiden E.L."/>
            <person name="Borodovsky M."/>
            <person name="Worthington M."/>
        </authorList>
    </citation>
    <scope>NUCLEOTIDE SEQUENCE [LARGE SCALE GENOMIC DNA]</scope>
    <source>
        <strain evidence="10">PI 553951</strain>
    </source>
</reference>
<evidence type="ECO:0000256" key="8">
    <source>
        <dbReference type="SAM" id="Phobius"/>
    </source>
</evidence>
<dbReference type="NCBIfam" id="TIGR00815">
    <property type="entry name" value="sulP"/>
    <property type="match status" value="1"/>
</dbReference>
<name>A0AAW1X060_RUBAR</name>
<dbReference type="SUPFAM" id="SSF52091">
    <property type="entry name" value="SpoIIaa-like"/>
    <property type="match status" value="1"/>
</dbReference>
<dbReference type="Pfam" id="PF01740">
    <property type="entry name" value="STAS"/>
    <property type="match status" value="1"/>
</dbReference>
<dbReference type="InterPro" id="IPR001902">
    <property type="entry name" value="SLC26A/SulP_fam"/>
</dbReference>
<feature type="transmembrane region" description="Helical" evidence="8">
    <location>
        <begin position="386"/>
        <end position="405"/>
    </location>
</feature>
<feature type="transmembrane region" description="Helical" evidence="8">
    <location>
        <begin position="426"/>
        <end position="443"/>
    </location>
</feature>
<dbReference type="PROSITE" id="PS50801">
    <property type="entry name" value="STAS"/>
    <property type="match status" value="1"/>
</dbReference>
<feature type="compositionally biased region" description="Basic and acidic residues" evidence="7">
    <location>
        <begin position="1"/>
        <end position="23"/>
    </location>
</feature>
<accession>A0AAW1X060</accession>